<feature type="transmembrane region" description="Helical" evidence="1">
    <location>
        <begin position="5"/>
        <end position="23"/>
    </location>
</feature>
<dbReference type="NCBIfam" id="NF008528">
    <property type="entry name" value="PRK11463.1-2"/>
    <property type="match status" value="1"/>
</dbReference>
<feature type="transmembrane region" description="Helical" evidence="1">
    <location>
        <begin position="29"/>
        <end position="47"/>
    </location>
</feature>
<dbReference type="GO" id="GO:0016020">
    <property type="term" value="C:membrane"/>
    <property type="evidence" value="ECO:0007669"/>
    <property type="project" value="InterPro"/>
</dbReference>
<sequence>MFRFVFLFIVIMSALEIGVFMWLGHVFSIWFVVLGIILTGIIGAFLAKQQGLETLSRARDHMEYGRFPKEEIFDGLAILIGAILLFTPGFITDIIGFILLFPITRKPIKKWMKDIFRNMINKGTITVFGRWR</sequence>
<name>A0A1I0H6W9_9BACI</name>
<accession>A0A1I0H6W9</accession>
<dbReference type="EMBL" id="FOHJ01000008">
    <property type="protein sequence ID" value="SET79341.1"/>
    <property type="molecule type" value="Genomic_DNA"/>
</dbReference>
<keyword evidence="1" id="KW-1133">Transmembrane helix</keyword>
<dbReference type="STRING" id="237682.SAMN05421676_10878"/>
<gene>
    <name evidence="2" type="ORF">SAMN05421676_10878</name>
</gene>
<evidence type="ECO:0000256" key="1">
    <source>
        <dbReference type="SAM" id="Phobius"/>
    </source>
</evidence>
<keyword evidence="1" id="KW-0472">Membrane</keyword>
<evidence type="ECO:0000313" key="2">
    <source>
        <dbReference type="EMBL" id="SET79341.1"/>
    </source>
</evidence>
<keyword evidence="3" id="KW-1185">Reference proteome</keyword>
<organism evidence="2 3">
    <name type="scientific">Salinibacillus kushneri</name>
    <dbReference type="NCBI Taxonomy" id="237682"/>
    <lineage>
        <taxon>Bacteria</taxon>
        <taxon>Bacillati</taxon>
        <taxon>Bacillota</taxon>
        <taxon>Bacilli</taxon>
        <taxon>Bacillales</taxon>
        <taxon>Bacillaceae</taxon>
        <taxon>Salinibacillus</taxon>
    </lineage>
</organism>
<dbReference type="PANTHER" id="PTHR35335:SF1">
    <property type="entry name" value="UPF0716 PROTEIN FXSA"/>
    <property type="match status" value="1"/>
</dbReference>
<protein>
    <submittedName>
        <fullName evidence="2">UPF0716 protein FxsA</fullName>
    </submittedName>
</protein>
<dbReference type="InterPro" id="IPR007313">
    <property type="entry name" value="FxsA"/>
</dbReference>
<keyword evidence="1" id="KW-0812">Transmembrane</keyword>
<dbReference type="Proteomes" id="UP000199095">
    <property type="component" value="Unassembled WGS sequence"/>
</dbReference>
<reference evidence="3" key="1">
    <citation type="submission" date="2016-10" db="EMBL/GenBank/DDBJ databases">
        <authorList>
            <person name="Varghese N."/>
            <person name="Submissions S."/>
        </authorList>
    </citation>
    <scope>NUCLEOTIDE SEQUENCE [LARGE SCALE GENOMIC DNA]</scope>
    <source>
        <strain evidence="3">CGMCC 1.3566</strain>
    </source>
</reference>
<proteinExistence type="predicted"/>
<dbReference type="RefSeq" id="WP_093136277.1">
    <property type="nucleotide sequence ID" value="NZ_FOHJ01000008.1"/>
</dbReference>
<evidence type="ECO:0000313" key="3">
    <source>
        <dbReference type="Proteomes" id="UP000199095"/>
    </source>
</evidence>
<dbReference type="OrthoDB" id="9792788at2"/>
<dbReference type="AlphaFoldDB" id="A0A1I0H6W9"/>
<dbReference type="Pfam" id="PF04186">
    <property type="entry name" value="FxsA"/>
    <property type="match status" value="1"/>
</dbReference>
<feature type="transmembrane region" description="Helical" evidence="1">
    <location>
        <begin position="76"/>
        <end position="103"/>
    </location>
</feature>
<dbReference type="PANTHER" id="PTHR35335">
    <property type="entry name" value="UPF0716 PROTEIN FXSA"/>
    <property type="match status" value="1"/>
</dbReference>